<name>A0AAE0DB75_COLKA</name>
<feature type="region of interest" description="Disordered" evidence="1">
    <location>
        <begin position="58"/>
        <end position="106"/>
    </location>
</feature>
<evidence type="ECO:0000313" key="2">
    <source>
        <dbReference type="EMBL" id="KAK2773975.1"/>
    </source>
</evidence>
<organism evidence="2 3">
    <name type="scientific">Colletotrichum kahawae</name>
    <name type="common">Coffee berry disease fungus</name>
    <dbReference type="NCBI Taxonomy" id="34407"/>
    <lineage>
        <taxon>Eukaryota</taxon>
        <taxon>Fungi</taxon>
        <taxon>Dikarya</taxon>
        <taxon>Ascomycota</taxon>
        <taxon>Pezizomycotina</taxon>
        <taxon>Sordariomycetes</taxon>
        <taxon>Hypocreomycetidae</taxon>
        <taxon>Glomerellales</taxon>
        <taxon>Glomerellaceae</taxon>
        <taxon>Colletotrichum</taxon>
        <taxon>Colletotrichum gloeosporioides species complex</taxon>
    </lineage>
</organism>
<accession>A0AAE0DB75</accession>
<dbReference type="AlphaFoldDB" id="A0AAE0DB75"/>
<proteinExistence type="predicted"/>
<keyword evidence="3" id="KW-1185">Reference proteome</keyword>
<feature type="compositionally biased region" description="Basic and acidic residues" evidence="1">
    <location>
        <begin position="90"/>
        <end position="106"/>
    </location>
</feature>
<protein>
    <submittedName>
        <fullName evidence="2">Chromodomain protein</fullName>
    </submittedName>
</protein>
<comment type="caution">
    <text evidence="2">The sequence shown here is derived from an EMBL/GenBank/DDBJ whole genome shotgun (WGS) entry which is preliminary data.</text>
</comment>
<feature type="compositionally biased region" description="Basic and acidic residues" evidence="1">
    <location>
        <begin position="58"/>
        <end position="74"/>
    </location>
</feature>
<reference evidence="2" key="1">
    <citation type="submission" date="2023-02" db="EMBL/GenBank/DDBJ databases">
        <title>Colletotrichum kahawae CIFC_Que2 genome sequencing and assembly.</title>
        <authorList>
            <person name="Baroncelli R."/>
        </authorList>
    </citation>
    <scope>NUCLEOTIDE SEQUENCE</scope>
    <source>
        <strain evidence="2">CIFC_Que2</strain>
    </source>
</reference>
<gene>
    <name evidence="2" type="ORF">CKAH01_13320</name>
</gene>
<dbReference type="Proteomes" id="UP001281614">
    <property type="component" value="Unassembled WGS sequence"/>
</dbReference>
<evidence type="ECO:0000313" key="3">
    <source>
        <dbReference type="Proteomes" id="UP001281614"/>
    </source>
</evidence>
<evidence type="ECO:0000256" key="1">
    <source>
        <dbReference type="SAM" id="MobiDB-lite"/>
    </source>
</evidence>
<sequence>MTWTSERKLWDCREHKKAVLAYWSPNAVNARSEKLGLDPVKGPFVLECIISKMAWSHDCDTDKEKEQGPDRCTSEDSEANDGGVADGEDTDHSSDDNSREEGAREQ</sequence>
<dbReference type="EMBL" id="VYYT01000050">
    <property type="protein sequence ID" value="KAK2773975.1"/>
    <property type="molecule type" value="Genomic_DNA"/>
</dbReference>